<dbReference type="InterPro" id="IPR015267">
    <property type="entry name" value="PPP4R2"/>
</dbReference>
<organism evidence="2 3">
    <name type="scientific">Ilex paraguariensis</name>
    <name type="common">yerba mate</name>
    <dbReference type="NCBI Taxonomy" id="185542"/>
    <lineage>
        <taxon>Eukaryota</taxon>
        <taxon>Viridiplantae</taxon>
        <taxon>Streptophyta</taxon>
        <taxon>Embryophyta</taxon>
        <taxon>Tracheophyta</taxon>
        <taxon>Spermatophyta</taxon>
        <taxon>Magnoliopsida</taxon>
        <taxon>eudicotyledons</taxon>
        <taxon>Gunneridae</taxon>
        <taxon>Pentapetalae</taxon>
        <taxon>asterids</taxon>
        <taxon>campanulids</taxon>
        <taxon>Aquifoliales</taxon>
        <taxon>Aquifoliaceae</taxon>
        <taxon>Ilex</taxon>
    </lineage>
</organism>
<dbReference type="AlphaFoldDB" id="A0ABC8U376"/>
<accession>A0ABC8U376</accession>
<evidence type="ECO:0000313" key="2">
    <source>
        <dbReference type="EMBL" id="CAK9175901.1"/>
    </source>
</evidence>
<evidence type="ECO:0000313" key="3">
    <source>
        <dbReference type="Proteomes" id="UP001642360"/>
    </source>
</evidence>
<dbReference type="EMBL" id="CAUOFW020006724">
    <property type="protein sequence ID" value="CAK9175901.1"/>
    <property type="molecule type" value="Genomic_DNA"/>
</dbReference>
<gene>
    <name evidence="2" type="ORF">ILEXP_LOCUS45729</name>
</gene>
<name>A0ABC8U376_9AQUA</name>
<sequence>MESKHEVAEEETRALLEVVASTGKFWHHWDVLKSSLSYHLKQVLSEYPEANMTPEQQNSSLGETYPELVKRLDEALLSFVEGPPFTLQRFCEILLNAQSIYSNLSKLALALEKNLSVTSTLAICTDACSPTVTGKLEKPDKGHEKHLVHSNAIQMGSKL</sequence>
<evidence type="ECO:0000256" key="1">
    <source>
        <dbReference type="ARBA" id="ARBA00009207"/>
    </source>
</evidence>
<dbReference type="PANTHER" id="PTHR16487:SF0">
    <property type="entry name" value="PROTEIN PHOSPHATASE 4 REGULATORY SUBUNIT 2-RELATED"/>
    <property type="match status" value="1"/>
</dbReference>
<dbReference type="PANTHER" id="PTHR16487">
    <property type="entry name" value="PPP4R2-RELATED PROTEIN"/>
    <property type="match status" value="1"/>
</dbReference>
<evidence type="ECO:0008006" key="4">
    <source>
        <dbReference type="Google" id="ProtNLM"/>
    </source>
</evidence>
<comment type="caution">
    <text evidence="2">The sequence shown here is derived from an EMBL/GenBank/DDBJ whole genome shotgun (WGS) entry which is preliminary data.</text>
</comment>
<dbReference type="Pfam" id="PF09184">
    <property type="entry name" value="PPP4R2"/>
    <property type="match status" value="1"/>
</dbReference>
<reference evidence="2 3" key="1">
    <citation type="submission" date="2024-02" db="EMBL/GenBank/DDBJ databases">
        <authorList>
            <person name="Vignale AGUSTIN F."/>
            <person name="Sosa J E."/>
            <person name="Modenutti C."/>
        </authorList>
    </citation>
    <scope>NUCLEOTIDE SEQUENCE [LARGE SCALE GENOMIC DNA]</scope>
</reference>
<dbReference type="GO" id="GO:0030289">
    <property type="term" value="C:protein phosphatase 4 complex"/>
    <property type="evidence" value="ECO:0007669"/>
    <property type="project" value="UniProtKB-ARBA"/>
</dbReference>
<comment type="similarity">
    <text evidence="1">Belongs to the PPP4R2 family.</text>
</comment>
<dbReference type="Proteomes" id="UP001642360">
    <property type="component" value="Unassembled WGS sequence"/>
</dbReference>
<protein>
    <recommendedName>
        <fullName evidence="4">Serine/threonine-protein phosphatase 4 regulatory subunit 2</fullName>
    </recommendedName>
</protein>
<proteinExistence type="inferred from homology"/>
<keyword evidence="3" id="KW-1185">Reference proteome</keyword>